<dbReference type="Gene3D" id="3.40.50.360">
    <property type="match status" value="1"/>
</dbReference>
<keyword evidence="3" id="KW-1185">Reference proteome</keyword>
<dbReference type="PANTHER" id="PTHR30543">
    <property type="entry name" value="CHROMATE REDUCTASE"/>
    <property type="match status" value="1"/>
</dbReference>
<dbReference type="EMBL" id="JAQQFM010000011">
    <property type="protein sequence ID" value="MFL9926959.1"/>
    <property type="molecule type" value="Genomic_DNA"/>
</dbReference>
<dbReference type="Proteomes" id="UP001629246">
    <property type="component" value="Unassembled WGS sequence"/>
</dbReference>
<protein>
    <submittedName>
        <fullName evidence="2">NAD(P)H-dependent oxidoreductase</fullName>
    </submittedName>
</protein>
<evidence type="ECO:0000313" key="3">
    <source>
        <dbReference type="Proteomes" id="UP001629246"/>
    </source>
</evidence>
<evidence type="ECO:0000259" key="1">
    <source>
        <dbReference type="Pfam" id="PF03358"/>
    </source>
</evidence>
<accession>A0ABW9AFD7</accession>
<sequence length="181" mass="19513">MQLLALSGSLRAASSNAILLQACRRLAPDNVQIMLYTDMGLLPHFNPDLENQLPPIVADLRSRIAQADGLLISCPEYARGIPGSFKNLLDWLVASTTFPGKPVMLLNASPRACAAQAALRLVLNTMSAQLIDEAAITVQLLAKNMDEQQVAADTEIAVQLTQGLQAFVLAIRKHQETTANP</sequence>
<feature type="domain" description="NADPH-dependent FMN reductase-like" evidence="1">
    <location>
        <begin position="1"/>
        <end position="136"/>
    </location>
</feature>
<dbReference type="InterPro" id="IPR050712">
    <property type="entry name" value="NAD(P)H-dep_reductase"/>
</dbReference>
<dbReference type="InterPro" id="IPR029039">
    <property type="entry name" value="Flavoprotein-like_sf"/>
</dbReference>
<gene>
    <name evidence="2" type="ORF">PQR62_21995</name>
</gene>
<organism evidence="2 3">
    <name type="scientific">Herbaspirillum lusitanum</name>
    <dbReference type="NCBI Taxonomy" id="213312"/>
    <lineage>
        <taxon>Bacteria</taxon>
        <taxon>Pseudomonadati</taxon>
        <taxon>Pseudomonadota</taxon>
        <taxon>Betaproteobacteria</taxon>
        <taxon>Burkholderiales</taxon>
        <taxon>Oxalobacteraceae</taxon>
        <taxon>Herbaspirillum</taxon>
    </lineage>
</organism>
<dbReference type="PANTHER" id="PTHR30543:SF21">
    <property type="entry name" value="NAD(P)H-DEPENDENT FMN REDUCTASE LOT6"/>
    <property type="match status" value="1"/>
</dbReference>
<name>A0ABW9AFD7_9BURK</name>
<evidence type="ECO:0000313" key="2">
    <source>
        <dbReference type="EMBL" id="MFL9926959.1"/>
    </source>
</evidence>
<dbReference type="SUPFAM" id="SSF52218">
    <property type="entry name" value="Flavoproteins"/>
    <property type="match status" value="1"/>
</dbReference>
<dbReference type="InterPro" id="IPR005025">
    <property type="entry name" value="FMN_Rdtase-like_dom"/>
</dbReference>
<dbReference type="RefSeq" id="WP_408160187.1">
    <property type="nucleotide sequence ID" value="NZ_JAQQFM010000011.1"/>
</dbReference>
<proteinExistence type="predicted"/>
<comment type="caution">
    <text evidence="2">The sequence shown here is derived from an EMBL/GenBank/DDBJ whole genome shotgun (WGS) entry which is preliminary data.</text>
</comment>
<reference evidence="2 3" key="1">
    <citation type="journal article" date="2024" name="Chem. Sci.">
        <title>Discovery of megapolipeptins by genome mining of a Burkholderiales bacteria collection.</title>
        <authorList>
            <person name="Paulo B.S."/>
            <person name="Recchia M.J.J."/>
            <person name="Lee S."/>
            <person name="Fergusson C.H."/>
            <person name="Romanowski S.B."/>
            <person name="Hernandez A."/>
            <person name="Krull N."/>
            <person name="Liu D.Y."/>
            <person name="Cavanagh H."/>
            <person name="Bos A."/>
            <person name="Gray C.A."/>
            <person name="Murphy B.T."/>
            <person name="Linington R.G."/>
            <person name="Eustaquio A.S."/>
        </authorList>
    </citation>
    <scope>NUCLEOTIDE SEQUENCE [LARGE SCALE GENOMIC DNA]</scope>
    <source>
        <strain evidence="2 3">RL21-008-BIB-A</strain>
    </source>
</reference>
<dbReference type="Pfam" id="PF03358">
    <property type="entry name" value="FMN_red"/>
    <property type="match status" value="1"/>
</dbReference>